<evidence type="ECO:0000256" key="1">
    <source>
        <dbReference type="SAM" id="Coils"/>
    </source>
</evidence>
<dbReference type="SUPFAM" id="SSF57997">
    <property type="entry name" value="Tropomyosin"/>
    <property type="match status" value="1"/>
</dbReference>
<reference evidence="2 3" key="1">
    <citation type="journal article" date="2019" name="Environ. Microbiol.">
        <title>At the nexus of three kingdoms: the genome of the mycorrhizal fungus Gigaspora margarita provides insights into plant, endobacterial and fungal interactions.</title>
        <authorList>
            <person name="Venice F."/>
            <person name="Ghignone S."/>
            <person name="Salvioli di Fossalunga A."/>
            <person name="Amselem J."/>
            <person name="Novero M."/>
            <person name="Xianan X."/>
            <person name="Sedzielewska Toro K."/>
            <person name="Morin E."/>
            <person name="Lipzen A."/>
            <person name="Grigoriev I.V."/>
            <person name="Henrissat B."/>
            <person name="Martin F.M."/>
            <person name="Bonfante P."/>
        </authorList>
    </citation>
    <scope>NUCLEOTIDE SEQUENCE [LARGE SCALE GENOMIC DNA]</scope>
    <source>
        <strain evidence="2 3">BEG34</strain>
    </source>
</reference>
<proteinExistence type="predicted"/>
<organism evidence="2 3">
    <name type="scientific">Gigaspora margarita</name>
    <dbReference type="NCBI Taxonomy" id="4874"/>
    <lineage>
        <taxon>Eukaryota</taxon>
        <taxon>Fungi</taxon>
        <taxon>Fungi incertae sedis</taxon>
        <taxon>Mucoromycota</taxon>
        <taxon>Glomeromycotina</taxon>
        <taxon>Glomeromycetes</taxon>
        <taxon>Diversisporales</taxon>
        <taxon>Gigasporaceae</taxon>
        <taxon>Gigaspora</taxon>
    </lineage>
</organism>
<comment type="caution">
    <text evidence="2">The sequence shown here is derived from an EMBL/GenBank/DDBJ whole genome shotgun (WGS) entry which is preliminary data.</text>
</comment>
<name>A0A8H3XDK7_GIGMA</name>
<evidence type="ECO:0000313" key="3">
    <source>
        <dbReference type="Proteomes" id="UP000439903"/>
    </source>
</evidence>
<dbReference type="Proteomes" id="UP000439903">
    <property type="component" value="Unassembled WGS sequence"/>
</dbReference>
<accession>A0A8H3XDK7</accession>
<protein>
    <submittedName>
        <fullName evidence="2">Kinesin family member 4/21/27</fullName>
    </submittedName>
</protein>
<evidence type="ECO:0000313" key="2">
    <source>
        <dbReference type="EMBL" id="KAF0446582.1"/>
    </source>
</evidence>
<dbReference type="AlphaFoldDB" id="A0A8H3XDK7"/>
<dbReference type="Gene3D" id="1.20.1480.30">
    <property type="entry name" value="Designed four-helix bundle protein"/>
    <property type="match status" value="1"/>
</dbReference>
<keyword evidence="3" id="KW-1185">Reference proteome</keyword>
<keyword evidence="1" id="KW-0175">Coiled coil</keyword>
<dbReference type="EMBL" id="WTPW01001249">
    <property type="protein sequence ID" value="KAF0446582.1"/>
    <property type="molecule type" value="Genomic_DNA"/>
</dbReference>
<sequence>MLNVLKVWKVNFKKLKNIINRKFTKLKQTEEEISSLREKCAQLQEEINQVEQLQKDLETLAKEFAEAASKFEDADELSRQQKTCIAELENALQEAKKNYSEDIANGFNNLNTKIVEVEEQTQVLTDQVKFLANELTQLGSSDQESIKVLKNKIKELEMEKNGLEAINYQLEKDIKINPQFSKDINGITPVSDDDNISSHEQFKLSRQEATIAQQNNVIKALQDKISELEESHKLFKKQILRHVTLFH</sequence>
<feature type="coiled-coil region" evidence="1">
    <location>
        <begin position="12"/>
        <end position="173"/>
    </location>
</feature>
<feature type="coiled-coil region" evidence="1">
    <location>
        <begin position="204"/>
        <end position="238"/>
    </location>
</feature>
<gene>
    <name evidence="2" type="ORF">F8M41_002892</name>
</gene>